<dbReference type="Pfam" id="PF00512">
    <property type="entry name" value="HisKA"/>
    <property type="match status" value="1"/>
</dbReference>
<dbReference type="Pfam" id="PF02518">
    <property type="entry name" value="HATPase_c"/>
    <property type="match status" value="1"/>
</dbReference>
<dbReference type="InterPro" id="IPR005467">
    <property type="entry name" value="His_kinase_dom"/>
</dbReference>
<keyword evidence="7" id="KW-0902">Two-component regulatory system</keyword>
<dbReference type="EC" id="2.7.13.3" evidence="3"/>
<evidence type="ECO:0000313" key="11">
    <source>
        <dbReference type="Proteomes" id="UP000051307"/>
    </source>
</evidence>
<dbReference type="PANTHER" id="PTHR45453">
    <property type="entry name" value="PHOSPHATE REGULON SENSOR PROTEIN PHOR"/>
    <property type="match status" value="1"/>
</dbReference>
<name>A0A0R1VPM8_9LACO</name>
<comment type="caution">
    <text evidence="10">The sequence shown here is derived from an EMBL/GenBank/DDBJ whole genome shotgun (WGS) entry which is preliminary data.</text>
</comment>
<evidence type="ECO:0000256" key="1">
    <source>
        <dbReference type="ARBA" id="ARBA00000085"/>
    </source>
</evidence>
<evidence type="ECO:0000256" key="5">
    <source>
        <dbReference type="ARBA" id="ARBA00022679"/>
    </source>
</evidence>
<dbReference type="Proteomes" id="UP000051307">
    <property type="component" value="Unassembled WGS sequence"/>
</dbReference>
<dbReference type="InterPro" id="IPR003594">
    <property type="entry name" value="HATPase_dom"/>
</dbReference>
<dbReference type="InterPro" id="IPR036890">
    <property type="entry name" value="HATPase_C_sf"/>
</dbReference>
<dbReference type="PATRIC" id="fig|1423767.3.peg.458"/>
<dbReference type="PANTHER" id="PTHR45453:SF1">
    <property type="entry name" value="PHOSPHATE REGULON SENSOR PROTEIN PHOR"/>
    <property type="match status" value="1"/>
</dbReference>
<gene>
    <name evidence="10" type="ORF">FC59_GL000443</name>
</gene>
<protein>
    <recommendedName>
        <fullName evidence="3">histidine kinase</fullName>
        <ecNumber evidence="3">2.7.13.3</ecNumber>
    </recommendedName>
</protein>
<sequence length="424" mass="47563">MIQKFRWKFIGTSVAALLLVLLITLGGLVGITRVQSKNEVDRVLTALVKNEGHLSPRNAHAALGNQNDPINRNFLGGPYNPEAVYQYRYFAVTVDASHRVTVVNDNNVYQVNGTKIKSITRKALSDHQDSGSVDVGRNQYAYRVAKNSVGQTMVVFLNETLIYNRFWLLFRVAVVLGIGSLIVFAVVLILVSGRAIKPIVDNYHKQQEFITNAGHELKTPVAVISANTEMEEMLGNNSEWNESTKEQVEKLTKLINRLISMARAGETGEITLSKVDFSKLVEDATQDFKSVMKQNHYVYQVSIRQGLNVVAEKHSLNEVINILLDNARKYCDPNGKVRVELSKSALSKNAVLRVSNTYKEEKNEDYSHFFDRFYREDESHNSNKGGFGIGLSMARELVEAFHGRISVSHKGNDIVFTVVLKIAK</sequence>
<evidence type="ECO:0000256" key="7">
    <source>
        <dbReference type="ARBA" id="ARBA00023012"/>
    </source>
</evidence>
<dbReference type="SMART" id="SM00387">
    <property type="entry name" value="HATPase_c"/>
    <property type="match status" value="1"/>
</dbReference>
<keyword evidence="4" id="KW-0597">Phosphoprotein</keyword>
<dbReference type="CDD" id="cd00082">
    <property type="entry name" value="HisKA"/>
    <property type="match status" value="1"/>
</dbReference>
<evidence type="ECO:0000256" key="4">
    <source>
        <dbReference type="ARBA" id="ARBA00022553"/>
    </source>
</evidence>
<evidence type="ECO:0000256" key="8">
    <source>
        <dbReference type="SAM" id="Phobius"/>
    </source>
</evidence>
<dbReference type="PROSITE" id="PS50109">
    <property type="entry name" value="HIS_KIN"/>
    <property type="match status" value="1"/>
</dbReference>
<evidence type="ECO:0000256" key="2">
    <source>
        <dbReference type="ARBA" id="ARBA00004370"/>
    </source>
</evidence>
<proteinExistence type="predicted"/>
<evidence type="ECO:0000256" key="6">
    <source>
        <dbReference type="ARBA" id="ARBA00022777"/>
    </source>
</evidence>
<keyword evidence="8" id="KW-1133">Transmembrane helix</keyword>
<dbReference type="PRINTS" id="PR00344">
    <property type="entry name" value="BCTRLSENSOR"/>
</dbReference>
<dbReference type="GO" id="GO:0004721">
    <property type="term" value="F:phosphoprotein phosphatase activity"/>
    <property type="evidence" value="ECO:0007669"/>
    <property type="project" value="TreeGrafter"/>
</dbReference>
<dbReference type="eggNOG" id="COG0642">
    <property type="taxonomic scope" value="Bacteria"/>
</dbReference>
<feature type="transmembrane region" description="Helical" evidence="8">
    <location>
        <begin position="166"/>
        <end position="191"/>
    </location>
</feature>
<dbReference type="RefSeq" id="WP_025015209.1">
    <property type="nucleotide sequence ID" value="NZ_AZFU01000017.1"/>
</dbReference>
<dbReference type="OrthoDB" id="9813151at2"/>
<evidence type="ECO:0000259" key="9">
    <source>
        <dbReference type="PROSITE" id="PS50109"/>
    </source>
</evidence>
<feature type="domain" description="Histidine kinase" evidence="9">
    <location>
        <begin position="212"/>
        <end position="424"/>
    </location>
</feature>
<dbReference type="InterPro" id="IPR004358">
    <property type="entry name" value="Sig_transdc_His_kin-like_C"/>
</dbReference>
<dbReference type="SUPFAM" id="SSF47384">
    <property type="entry name" value="Homodimeric domain of signal transducing histidine kinase"/>
    <property type="match status" value="1"/>
</dbReference>
<keyword evidence="5" id="KW-0808">Transferase</keyword>
<evidence type="ECO:0000256" key="3">
    <source>
        <dbReference type="ARBA" id="ARBA00012438"/>
    </source>
</evidence>
<keyword evidence="8" id="KW-0812">Transmembrane</keyword>
<dbReference type="GO" id="GO:0005886">
    <property type="term" value="C:plasma membrane"/>
    <property type="evidence" value="ECO:0007669"/>
    <property type="project" value="TreeGrafter"/>
</dbReference>
<comment type="subcellular location">
    <subcellularLocation>
        <location evidence="2">Membrane</location>
    </subcellularLocation>
</comment>
<dbReference type="Gene3D" id="3.30.565.10">
    <property type="entry name" value="Histidine kinase-like ATPase, C-terminal domain"/>
    <property type="match status" value="1"/>
</dbReference>
<dbReference type="AlphaFoldDB" id="A0A0R1VPM8"/>
<dbReference type="SUPFAM" id="SSF55874">
    <property type="entry name" value="ATPase domain of HSP90 chaperone/DNA topoisomerase II/histidine kinase"/>
    <property type="match status" value="1"/>
</dbReference>
<dbReference type="InterPro" id="IPR050351">
    <property type="entry name" value="BphY/WalK/GraS-like"/>
</dbReference>
<keyword evidence="8" id="KW-0472">Membrane</keyword>
<organism evidence="10 11">
    <name type="scientific">Lactobacillus kitasatonis DSM 16761 = JCM 1039</name>
    <dbReference type="NCBI Taxonomy" id="1423767"/>
    <lineage>
        <taxon>Bacteria</taxon>
        <taxon>Bacillati</taxon>
        <taxon>Bacillota</taxon>
        <taxon>Bacilli</taxon>
        <taxon>Lactobacillales</taxon>
        <taxon>Lactobacillaceae</taxon>
        <taxon>Lactobacillus</taxon>
    </lineage>
</organism>
<keyword evidence="6 10" id="KW-0418">Kinase</keyword>
<dbReference type="InterPro" id="IPR003661">
    <property type="entry name" value="HisK_dim/P_dom"/>
</dbReference>
<accession>A0A0R1VPM8</accession>
<dbReference type="InterPro" id="IPR036097">
    <property type="entry name" value="HisK_dim/P_sf"/>
</dbReference>
<dbReference type="GO" id="GO:0016036">
    <property type="term" value="P:cellular response to phosphate starvation"/>
    <property type="evidence" value="ECO:0007669"/>
    <property type="project" value="TreeGrafter"/>
</dbReference>
<dbReference type="SMART" id="SM00388">
    <property type="entry name" value="HisKA"/>
    <property type="match status" value="1"/>
</dbReference>
<comment type="catalytic activity">
    <reaction evidence="1">
        <text>ATP + protein L-histidine = ADP + protein N-phospho-L-histidine.</text>
        <dbReference type="EC" id="2.7.13.3"/>
    </reaction>
</comment>
<dbReference type="Gene3D" id="1.10.287.130">
    <property type="match status" value="1"/>
</dbReference>
<reference evidence="10 11" key="1">
    <citation type="journal article" date="2015" name="Genome Announc.">
        <title>Expanding the biotechnology potential of lactobacilli through comparative genomics of 213 strains and associated genera.</title>
        <authorList>
            <person name="Sun Z."/>
            <person name="Harris H.M."/>
            <person name="McCann A."/>
            <person name="Guo C."/>
            <person name="Argimon S."/>
            <person name="Zhang W."/>
            <person name="Yang X."/>
            <person name="Jeffery I.B."/>
            <person name="Cooney J.C."/>
            <person name="Kagawa T.F."/>
            <person name="Liu W."/>
            <person name="Song Y."/>
            <person name="Salvetti E."/>
            <person name="Wrobel A."/>
            <person name="Rasinkangas P."/>
            <person name="Parkhill J."/>
            <person name="Rea M.C."/>
            <person name="O'Sullivan O."/>
            <person name="Ritari J."/>
            <person name="Douillard F.P."/>
            <person name="Paul Ross R."/>
            <person name="Yang R."/>
            <person name="Briner A.E."/>
            <person name="Felis G.E."/>
            <person name="de Vos W.M."/>
            <person name="Barrangou R."/>
            <person name="Klaenhammer T.R."/>
            <person name="Caufield P.W."/>
            <person name="Cui Y."/>
            <person name="Zhang H."/>
            <person name="O'Toole P.W."/>
        </authorList>
    </citation>
    <scope>NUCLEOTIDE SEQUENCE [LARGE SCALE GENOMIC DNA]</scope>
    <source>
        <strain evidence="10 11">DSM 16761</strain>
    </source>
</reference>
<dbReference type="EMBL" id="AZFU01000017">
    <property type="protein sequence ID" value="KRM04755.1"/>
    <property type="molecule type" value="Genomic_DNA"/>
</dbReference>
<evidence type="ECO:0000313" key="10">
    <source>
        <dbReference type="EMBL" id="KRM04755.1"/>
    </source>
</evidence>
<dbReference type="GO" id="GO:0000155">
    <property type="term" value="F:phosphorelay sensor kinase activity"/>
    <property type="evidence" value="ECO:0007669"/>
    <property type="project" value="InterPro"/>
</dbReference>